<evidence type="ECO:0000313" key="23">
    <source>
        <dbReference type="RefSeq" id="YP_637011.1"/>
    </source>
</evidence>
<keyword evidence="22" id="KW-1185">Reference proteome</keyword>
<dbReference type="CTD" id="4536"/>
<evidence type="ECO:0000259" key="19">
    <source>
        <dbReference type="Pfam" id="PF00361"/>
    </source>
</evidence>
<evidence type="ECO:0000256" key="5">
    <source>
        <dbReference type="ARBA" id="ARBA00022448"/>
    </source>
</evidence>
<evidence type="ECO:0000259" key="20">
    <source>
        <dbReference type="Pfam" id="PF06444"/>
    </source>
</evidence>
<dbReference type="EC" id="7.1.1.2" evidence="3 17"/>
<proteinExistence type="inferred from homology"/>
<keyword evidence="12 17" id="KW-0520">NAD</keyword>
<evidence type="ECO:0000256" key="7">
    <source>
        <dbReference type="ARBA" id="ARBA00022692"/>
    </source>
</evidence>
<keyword evidence="8 17" id="KW-0999">Mitochondrion inner membrane</keyword>
<gene>
    <name evidence="21 23" type="primary">ND2</name>
    <name evidence="23" type="ORF">KEG32_p12</name>
</gene>
<feature type="domain" description="NADH:quinone oxidoreductase/Mrp antiporter transmembrane" evidence="19">
    <location>
        <begin position="23"/>
        <end position="287"/>
    </location>
</feature>
<reference evidence="21 23" key="1">
    <citation type="journal article" date="2006" name="Genes Genet. Syst.">
        <title>Phylogenetic analysis of diprotodontian marsupials based on complete mitochondrial genomes.</title>
        <authorList>
            <person name="Munemasa M."/>
            <person name="Nikaido M."/>
            <person name="Donnellan S."/>
            <person name="Austin C.C."/>
            <person name="Okada N."/>
            <person name="Hasegawa M."/>
        </authorList>
    </citation>
    <scope>NUCLEOTIDE SEQUENCE</scope>
    <source>
        <tissue evidence="21 23">Liver</tissue>
    </source>
</reference>
<sequence>MSPYMLLLTCTSLLLGTTLTLASNHWLTAWMGLEINTLAMIPLMTYPNHSRSTESAIKYFLTQATASMMMMFAIIQNAWATNQWTLTQMSNNTASILMTLTLAIKLGLAPFHFWVPEVTQGIPLLSGMILLTWQKVAPVSIMYQISPSLNMKILTTLAILSTLTGGWGGLNQTHLRKILAYSSISHMGWTIIIMPINPNLALLNLFIYIIITTTIFLTLNLAQVTKIKSLANLWNKSTPMTMIIMITLMSLGSLPPLTGFMPKWLILQELVNNNNIATATLMAMSTLLNLFFYMRIIYTSTLTMFPTTNNSKLQWMYAQTKKTTMIPPLTVISSMLLPLTPLCLTLFQM</sequence>
<keyword evidence="11 17" id="KW-1133">Transmembrane helix</keyword>
<dbReference type="KEGG" id="pcw:4108303"/>
<comment type="similarity">
    <text evidence="2 17">Belongs to the complex I subunit 2 family.</text>
</comment>
<keyword evidence="18" id="KW-0732">Signal</keyword>
<keyword evidence="14 17" id="KW-0496">Mitochondrion</keyword>
<comment type="catalytic activity">
    <reaction evidence="16 17">
        <text>a ubiquinone + NADH + 5 H(+)(in) = a ubiquinol + NAD(+) + 4 H(+)(out)</text>
        <dbReference type="Rhea" id="RHEA:29091"/>
        <dbReference type="Rhea" id="RHEA-COMP:9565"/>
        <dbReference type="Rhea" id="RHEA-COMP:9566"/>
        <dbReference type="ChEBI" id="CHEBI:15378"/>
        <dbReference type="ChEBI" id="CHEBI:16389"/>
        <dbReference type="ChEBI" id="CHEBI:17976"/>
        <dbReference type="ChEBI" id="CHEBI:57540"/>
        <dbReference type="ChEBI" id="CHEBI:57945"/>
        <dbReference type="EC" id="7.1.1.2"/>
    </reaction>
</comment>
<keyword evidence="5" id="KW-0813">Transport</keyword>
<keyword evidence="7 17" id="KW-0812">Transmembrane</keyword>
<evidence type="ECO:0000256" key="16">
    <source>
        <dbReference type="ARBA" id="ARBA00049551"/>
    </source>
</evidence>
<evidence type="ECO:0000256" key="9">
    <source>
        <dbReference type="ARBA" id="ARBA00022967"/>
    </source>
</evidence>
<dbReference type="PRINTS" id="PR01436">
    <property type="entry name" value="NADHDHGNASE2"/>
</dbReference>
<evidence type="ECO:0000256" key="11">
    <source>
        <dbReference type="ARBA" id="ARBA00022989"/>
    </source>
</evidence>
<reference evidence="23" key="2">
    <citation type="submission" date="2006-06" db="EMBL/GenBank/DDBJ databases">
        <authorList>
            <consortium name="NCBI Genome Project"/>
        </authorList>
    </citation>
    <scope>NUCLEOTIDE SEQUENCE</scope>
    <source>
        <tissue evidence="23">Liver</tissue>
    </source>
</reference>
<comment type="function">
    <text evidence="17">Core subunit of the mitochondrial membrane respiratory chain NADH dehydrogenase (Complex I) which catalyzes electron transfer from NADH through the respiratory chain, using ubiquinone as an electron acceptor. Essential for the catalytic activity and assembly of complex I.</text>
</comment>
<evidence type="ECO:0000256" key="10">
    <source>
        <dbReference type="ARBA" id="ARBA00022982"/>
    </source>
</evidence>
<evidence type="ECO:0000256" key="15">
    <source>
        <dbReference type="ARBA" id="ARBA00023136"/>
    </source>
</evidence>
<dbReference type="GeneID" id="4108303"/>
<reference evidence="23" key="3">
    <citation type="submission" date="2025-04" db="UniProtKB">
        <authorList>
            <consortium name="RefSeq"/>
        </authorList>
    </citation>
    <scope>IDENTIFICATION</scope>
    <source>
        <tissue evidence="23">Liver</tissue>
    </source>
</reference>
<dbReference type="GO" id="GO:0008137">
    <property type="term" value="F:NADH dehydrogenase (ubiquinone) activity"/>
    <property type="evidence" value="ECO:0007669"/>
    <property type="project" value="UniProtKB-EC"/>
</dbReference>
<dbReference type="InterPro" id="IPR003917">
    <property type="entry name" value="NADH_UbQ_OxRdtase_chain2"/>
</dbReference>
<accession>Q1MWJ8</accession>
<evidence type="ECO:0000256" key="6">
    <source>
        <dbReference type="ARBA" id="ARBA00022660"/>
    </source>
</evidence>
<evidence type="ECO:0000256" key="17">
    <source>
        <dbReference type="RuleBase" id="RU003403"/>
    </source>
</evidence>
<dbReference type="GO" id="GO:0045271">
    <property type="term" value="C:respiratory chain complex I"/>
    <property type="evidence" value="ECO:0007669"/>
    <property type="project" value="Ensembl"/>
</dbReference>
<feature type="transmembrane region" description="Helical" evidence="17">
    <location>
        <begin position="242"/>
        <end position="261"/>
    </location>
</feature>
<feature type="transmembrane region" description="Helical" evidence="17">
    <location>
        <begin position="178"/>
        <end position="196"/>
    </location>
</feature>
<feature type="transmembrane region" description="Helical" evidence="17">
    <location>
        <begin position="281"/>
        <end position="305"/>
    </location>
</feature>
<dbReference type="OrthoDB" id="4092844at2759"/>
<keyword evidence="9 17" id="KW-1278">Translocase</keyword>
<feature type="transmembrane region" description="Helical" evidence="17">
    <location>
        <begin position="96"/>
        <end position="115"/>
    </location>
</feature>
<feature type="transmembrane region" description="Helical" evidence="17">
    <location>
        <begin position="202"/>
        <end position="222"/>
    </location>
</feature>
<organism evidence="21">
    <name type="scientific">Phascolarctos cinereus</name>
    <name type="common">Koala</name>
    <dbReference type="NCBI Taxonomy" id="38626"/>
    <lineage>
        <taxon>Eukaryota</taxon>
        <taxon>Metazoa</taxon>
        <taxon>Chordata</taxon>
        <taxon>Craniata</taxon>
        <taxon>Vertebrata</taxon>
        <taxon>Euteleostomi</taxon>
        <taxon>Mammalia</taxon>
        <taxon>Metatheria</taxon>
        <taxon>Diprotodontia</taxon>
        <taxon>Phascolarctidae</taxon>
        <taxon>Phascolarctos</taxon>
    </lineage>
</organism>
<comment type="subcellular location">
    <subcellularLocation>
        <location evidence="1 17">Mitochondrion inner membrane</location>
        <topology evidence="1 17">Multi-pass membrane protein</topology>
    </subcellularLocation>
</comment>
<keyword evidence="6 17" id="KW-0679">Respiratory chain</keyword>
<feature type="chain" id="PRO_5044737592" description="NADH-ubiquinone oxidoreductase chain 2" evidence="18">
    <location>
        <begin position="23"/>
        <end position="349"/>
    </location>
</feature>
<evidence type="ECO:0000256" key="14">
    <source>
        <dbReference type="ARBA" id="ARBA00023128"/>
    </source>
</evidence>
<dbReference type="Proteomes" id="UP000515140">
    <property type="component" value="Mitochondrion MT"/>
</dbReference>
<feature type="domain" description="NADH dehydrogenase subunit 2 C-terminal" evidence="20">
    <location>
        <begin position="290"/>
        <end position="343"/>
    </location>
</feature>
<dbReference type="PANTHER" id="PTHR46552">
    <property type="entry name" value="NADH-UBIQUINONE OXIDOREDUCTASE CHAIN 2"/>
    <property type="match status" value="1"/>
</dbReference>
<feature type="transmembrane region" description="Helical" evidence="17">
    <location>
        <begin position="56"/>
        <end position="75"/>
    </location>
</feature>
<evidence type="ECO:0000256" key="12">
    <source>
        <dbReference type="ARBA" id="ARBA00023027"/>
    </source>
</evidence>
<evidence type="ECO:0000256" key="18">
    <source>
        <dbReference type="SAM" id="SignalP"/>
    </source>
</evidence>
<evidence type="ECO:0000256" key="4">
    <source>
        <dbReference type="ARBA" id="ARBA00021008"/>
    </source>
</evidence>
<dbReference type="InterPro" id="IPR010933">
    <property type="entry name" value="NADH_DH_su2_C"/>
</dbReference>
<feature type="transmembrane region" description="Helical" evidence="17">
    <location>
        <begin position="326"/>
        <end position="347"/>
    </location>
</feature>
<keyword evidence="15 17" id="KW-0472">Membrane</keyword>
<keyword evidence="13 17" id="KW-0830">Ubiquinone</keyword>
<dbReference type="InterPro" id="IPR001750">
    <property type="entry name" value="ND/Mrp_TM"/>
</dbReference>
<evidence type="ECO:0000256" key="2">
    <source>
        <dbReference type="ARBA" id="ARBA00007012"/>
    </source>
</evidence>
<dbReference type="EMBL" id="AB241053">
    <property type="protein sequence ID" value="BAE93968.1"/>
    <property type="molecule type" value="Genomic_DNA"/>
</dbReference>
<evidence type="ECO:0000256" key="13">
    <source>
        <dbReference type="ARBA" id="ARBA00023075"/>
    </source>
</evidence>
<name>Q1MWJ8_PHACI</name>
<dbReference type="InterPro" id="IPR050175">
    <property type="entry name" value="Complex_I_Subunit_2"/>
</dbReference>
<geneLocation type="mitochondrion" evidence="21 23"/>
<feature type="signal peptide" evidence="18">
    <location>
        <begin position="1"/>
        <end position="22"/>
    </location>
</feature>
<dbReference type="GO" id="GO:0005743">
    <property type="term" value="C:mitochondrial inner membrane"/>
    <property type="evidence" value="ECO:0007669"/>
    <property type="project" value="UniProtKB-SubCell"/>
</dbReference>
<evidence type="ECO:0000313" key="22">
    <source>
        <dbReference type="Proteomes" id="UP000515140"/>
    </source>
</evidence>
<protein>
    <recommendedName>
        <fullName evidence="4 17">NADH-ubiquinone oxidoreductase chain 2</fullName>
        <ecNumber evidence="3 17">7.1.1.2</ecNumber>
    </recommendedName>
</protein>
<dbReference type="GO" id="GO:0032981">
    <property type="term" value="P:mitochondrial respiratory chain complex I assembly"/>
    <property type="evidence" value="ECO:0007669"/>
    <property type="project" value="Ensembl"/>
</dbReference>
<dbReference type="Pfam" id="PF00361">
    <property type="entry name" value="Proton_antipo_M"/>
    <property type="match status" value="1"/>
</dbReference>
<keyword evidence="10 17" id="KW-0249">Electron transport</keyword>
<dbReference type="GO" id="GO:0006120">
    <property type="term" value="P:mitochondrial electron transport, NADH to ubiquinone"/>
    <property type="evidence" value="ECO:0007669"/>
    <property type="project" value="Ensembl"/>
</dbReference>
<evidence type="ECO:0000256" key="8">
    <source>
        <dbReference type="ARBA" id="ARBA00022792"/>
    </source>
</evidence>
<dbReference type="GO" id="GO:0072593">
    <property type="term" value="P:reactive oxygen species metabolic process"/>
    <property type="evidence" value="ECO:0007669"/>
    <property type="project" value="Ensembl"/>
</dbReference>
<dbReference type="PANTHER" id="PTHR46552:SF1">
    <property type="entry name" value="NADH-UBIQUINONE OXIDOREDUCTASE CHAIN 2"/>
    <property type="match status" value="1"/>
</dbReference>
<evidence type="ECO:0000256" key="1">
    <source>
        <dbReference type="ARBA" id="ARBA00004448"/>
    </source>
</evidence>
<dbReference type="AlphaFoldDB" id="Q1MWJ8"/>
<evidence type="ECO:0000256" key="3">
    <source>
        <dbReference type="ARBA" id="ARBA00012944"/>
    </source>
</evidence>
<dbReference type="Pfam" id="PF06444">
    <property type="entry name" value="NADH_dehy_S2_C"/>
    <property type="match status" value="1"/>
</dbReference>
<evidence type="ECO:0000313" key="21">
    <source>
        <dbReference type="EMBL" id="BAE93968.1"/>
    </source>
</evidence>
<dbReference type="RefSeq" id="YP_637011.1">
    <property type="nucleotide sequence ID" value="NC_008133.1"/>
</dbReference>